<evidence type="ECO:0000313" key="3">
    <source>
        <dbReference type="EMBL" id="KKK90781.1"/>
    </source>
</evidence>
<feature type="non-terminal residue" evidence="3">
    <location>
        <position position="1"/>
    </location>
</feature>
<organism evidence="3">
    <name type="scientific">marine sediment metagenome</name>
    <dbReference type="NCBI Taxonomy" id="412755"/>
    <lineage>
        <taxon>unclassified sequences</taxon>
        <taxon>metagenomes</taxon>
        <taxon>ecological metagenomes</taxon>
    </lineage>
</organism>
<keyword evidence="2" id="KW-0663">Pyridoxal phosphate</keyword>
<dbReference type="GO" id="GO:0016846">
    <property type="term" value="F:carbon-sulfur lyase activity"/>
    <property type="evidence" value="ECO:0007669"/>
    <property type="project" value="TreeGrafter"/>
</dbReference>
<dbReference type="Gene3D" id="3.90.1150.10">
    <property type="entry name" value="Aspartate Aminotransferase, domain 1"/>
    <property type="match status" value="1"/>
</dbReference>
<dbReference type="GO" id="GO:0030170">
    <property type="term" value="F:pyridoxal phosphate binding"/>
    <property type="evidence" value="ECO:0007669"/>
    <property type="project" value="InterPro"/>
</dbReference>
<sequence>LYPGLPDFPGHDLAAQQMDGFGGVLTLEIRGGREQAAKVADNLRVFLLATSLGGVESLASQPCATSHHGISREERERRGITDGMLRLSVGLEDAQDLIADLQQALNLL</sequence>
<dbReference type="InterPro" id="IPR000277">
    <property type="entry name" value="Cys/Met-Metab_PyrdxlP-dep_enz"/>
</dbReference>
<evidence type="ECO:0008006" key="4">
    <source>
        <dbReference type="Google" id="ProtNLM"/>
    </source>
</evidence>
<dbReference type="GO" id="GO:0005737">
    <property type="term" value="C:cytoplasm"/>
    <property type="evidence" value="ECO:0007669"/>
    <property type="project" value="TreeGrafter"/>
</dbReference>
<gene>
    <name evidence="3" type="ORF">LCGC14_2719590</name>
</gene>
<dbReference type="InterPro" id="IPR015422">
    <property type="entry name" value="PyrdxlP-dep_Trfase_small"/>
</dbReference>
<dbReference type="Pfam" id="PF01053">
    <property type="entry name" value="Cys_Met_Meta_PP"/>
    <property type="match status" value="1"/>
</dbReference>
<evidence type="ECO:0000256" key="2">
    <source>
        <dbReference type="ARBA" id="ARBA00022898"/>
    </source>
</evidence>
<accession>A0A0F9C274</accession>
<comment type="cofactor">
    <cofactor evidence="1">
        <name>pyridoxal 5'-phosphate</name>
        <dbReference type="ChEBI" id="CHEBI:597326"/>
    </cofactor>
</comment>
<dbReference type="AlphaFoldDB" id="A0A0F9C274"/>
<comment type="caution">
    <text evidence="3">The sequence shown here is derived from an EMBL/GenBank/DDBJ whole genome shotgun (WGS) entry which is preliminary data.</text>
</comment>
<dbReference type="EMBL" id="LAZR01048943">
    <property type="protein sequence ID" value="KKK90781.1"/>
    <property type="molecule type" value="Genomic_DNA"/>
</dbReference>
<dbReference type="InterPro" id="IPR015424">
    <property type="entry name" value="PyrdxlP-dep_Trfase"/>
</dbReference>
<dbReference type="GO" id="GO:0019346">
    <property type="term" value="P:transsulfuration"/>
    <property type="evidence" value="ECO:0007669"/>
    <property type="project" value="InterPro"/>
</dbReference>
<dbReference type="PANTHER" id="PTHR11808">
    <property type="entry name" value="TRANS-SULFURATION ENZYME FAMILY MEMBER"/>
    <property type="match status" value="1"/>
</dbReference>
<dbReference type="SUPFAM" id="SSF53383">
    <property type="entry name" value="PLP-dependent transferases"/>
    <property type="match status" value="1"/>
</dbReference>
<evidence type="ECO:0000256" key="1">
    <source>
        <dbReference type="ARBA" id="ARBA00001933"/>
    </source>
</evidence>
<reference evidence="3" key="1">
    <citation type="journal article" date="2015" name="Nature">
        <title>Complex archaea that bridge the gap between prokaryotes and eukaryotes.</title>
        <authorList>
            <person name="Spang A."/>
            <person name="Saw J.H."/>
            <person name="Jorgensen S.L."/>
            <person name="Zaremba-Niedzwiedzka K."/>
            <person name="Martijn J."/>
            <person name="Lind A.E."/>
            <person name="van Eijk R."/>
            <person name="Schleper C."/>
            <person name="Guy L."/>
            <person name="Ettema T.J."/>
        </authorList>
    </citation>
    <scope>NUCLEOTIDE SEQUENCE</scope>
</reference>
<proteinExistence type="predicted"/>
<name>A0A0F9C274_9ZZZZ</name>
<protein>
    <recommendedName>
        <fullName evidence="4">Cystathionine gamma-synthase</fullName>
    </recommendedName>
</protein>